<accession>A0A2U1F445</accession>
<protein>
    <recommendedName>
        <fullName evidence="6">CENP-V/GFA domain-containing protein</fullName>
    </recommendedName>
</protein>
<evidence type="ECO:0000256" key="2">
    <source>
        <dbReference type="ARBA" id="ARBA00022723"/>
    </source>
</evidence>
<proteinExistence type="inferred from homology"/>
<dbReference type="InterPro" id="IPR011057">
    <property type="entry name" value="Mss4-like_sf"/>
</dbReference>
<gene>
    <name evidence="7" type="ORF">C8D89_112148</name>
</gene>
<evidence type="ECO:0000313" key="8">
    <source>
        <dbReference type="Proteomes" id="UP000245639"/>
    </source>
</evidence>
<dbReference type="GO" id="GO:0016846">
    <property type="term" value="F:carbon-sulfur lyase activity"/>
    <property type="evidence" value="ECO:0007669"/>
    <property type="project" value="InterPro"/>
</dbReference>
<evidence type="ECO:0000256" key="4">
    <source>
        <dbReference type="ARBA" id="ARBA00023239"/>
    </source>
</evidence>
<dbReference type="GO" id="GO:0046872">
    <property type="term" value="F:metal ion binding"/>
    <property type="evidence" value="ECO:0007669"/>
    <property type="project" value="UniProtKB-KW"/>
</dbReference>
<reference evidence="7 8" key="1">
    <citation type="submission" date="2018-04" db="EMBL/GenBank/DDBJ databases">
        <title>Genomic Encyclopedia of Type Strains, Phase IV (KMG-IV): sequencing the most valuable type-strain genomes for metagenomic binning, comparative biology and taxonomic classification.</title>
        <authorList>
            <person name="Goeker M."/>
        </authorList>
    </citation>
    <scope>NUCLEOTIDE SEQUENCE [LARGE SCALE GENOMIC DNA]</scope>
    <source>
        <strain evidence="7 8">DSM 45771</strain>
    </source>
</reference>
<dbReference type="AlphaFoldDB" id="A0A2U1F445"/>
<dbReference type="SUPFAM" id="SSF51316">
    <property type="entry name" value="Mss4-like"/>
    <property type="match status" value="1"/>
</dbReference>
<keyword evidence="2" id="KW-0479">Metal-binding</keyword>
<dbReference type="RefSeq" id="WP_116709975.1">
    <property type="nucleotide sequence ID" value="NZ_QEKW01000012.1"/>
</dbReference>
<dbReference type="InterPro" id="IPR006913">
    <property type="entry name" value="CENP-V/GFA"/>
</dbReference>
<dbReference type="PROSITE" id="PS51891">
    <property type="entry name" value="CENP_V_GFA"/>
    <property type="match status" value="1"/>
</dbReference>
<comment type="caution">
    <text evidence="7">The sequence shown here is derived from an EMBL/GenBank/DDBJ whole genome shotgun (WGS) entry which is preliminary data.</text>
</comment>
<dbReference type="EMBL" id="QEKW01000012">
    <property type="protein sequence ID" value="PVZ06955.1"/>
    <property type="molecule type" value="Genomic_DNA"/>
</dbReference>
<evidence type="ECO:0000256" key="1">
    <source>
        <dbReference type="ARBA" id="ARBA00005495"/>
    </source>
</evidence>
<sequence>MSAGRCLCGAVAYRVDGPLRPVIVCHCVDCRRWHGRAAAMTCAPRQSLAITGEEALRWFRLPDGPERGWCGRCGSSLFWTAPGRDTVSIAAGTLDDPRELRVVAHIWWEHAEPWEAEQPGDVPHHPRGAPPALAAPPQR</sequence>
<keyword evidence="3" id="KW-0862">Zinc</keyword>
<name>A0A2U1F445_9PSEU</name>
<evidence type="ECO:0000313" key="7">
    <source>
        <dbReference type="EMBL" id="PVZ06955.1"/>
    </source>
</evidence>
<dbReference type="Gene3D" id="3.90.1590.10">
    <property type="entry name" value="glutathione-dependent formaldehyde- activating enzyme (gfa)"/>
    <property type="match status" value="1"/>
</dbReference>
<feature type="compositionally biased region" description="Low complexity" evidence="5">
    <location>
        <begin position="130"/>
        <end position="139"/>
    </location>
</feature>
<dbReference type="Proteomes" id="UP000245639">
    <property type="component" value="Unassembled WGS sequence"/>
</dbReference>
<comment type="similarity">
    <text evidence="1">Belongs to the Gfa family.</text>
</comment>
<dbReference type="OrthoDB" id="9786619at2"/>
<evidence type="ECO:0000256" key="3">
    <source>
        <dbReference type="ARBA" id="ARBA00022833"/>
    </source>
</evidence>
<evidence type="ECO:0000259" key="6">
    <source>
        <dbReference type="PROSITE" id="PS51891"/>
    </source>
</evidence>
<dbReference type="Pfam" id="PF04828">
    <property type="entry name" value="GFA"/>
    <property type="match status" value="1"/>
</dbReference>
<evidence type="ECO:0000256" key="5">
    <source>
        <dbReference type="SAM" id="MobiDB-lite"/>
    </source>
</evidence>
<dbReference type="PANTHER" id="PTHR33337:SF40">
    <property type="entry name" value="CENP-V_GFA DOMAIN-CONTAINING PROTEIN-RELATED"/>
    <property type="match status" value="1"/>
</dbReference>
<keyword evidence="8" id="KW-1185">Reference proteome</keyword>
<dbReference type="PANTHER" id="PTHR33337">
    <property type="entry name" value="GFA DOMAIN-CONTAINING PROTEIN"/>
    <property type="match status" value="1"/>
</dbReference>
<feature type="domain" description="CENP-V/GFA" evidence="6">
    <location>
        <begin position="2"/>
        <end position="115"/>
    </location>
</feature>
<feature type="region of interest" description="Disordered" evidence="5">
    <location>
        <begin position="115"/>
        <end position="139"/>
    </location>
</feature>
<keyword evidence="4" id="KW-0456">Lyase</keyword>
<organism evidence="7 8">
    <name type="scientific">Actinomycetospora cinnamomea</name>
    <dbReference type="NCBI Taxonomy" id="663609"/>
    <lineage>
        <taxon>Bacteria</taxon>
        <taxon>Bacillati</taxon>
        <taxon>Actinomycetota</taxon>
        <taxon>Actinomycetes</taxon>
        <taxon>Pseudonocardiales</taxon>
        <taxon>Pseudonocardiaceae</taxon>
        <taxon>Actinomycetospora</taxon>
    </lineage>
</organism>